<feature type="chain" id="PRO_5032492196" evidence="2">
    <location>
        <begin position="24"/>
        <end position="199"/>
    </location>
</feature>
<evidence type="ECO:0000256" key="2">
    <source>
        <dbReference type="SAM" id="SignalP"/>
    </source>
</evidence>
<keyword evidence="5" id="KW-1185">Reference proteome</keyword>
<dbReference type="KEGG" id="psua:FLK61_37835"/>
<organism evidence="4 5">
    <name type="scientific">Paenalkalicoccus suaedae</name>
    <dbReference type="NCBI Taxonomy" id="2592382"/>
    <lineage>
        <taxon>Bacteria</taxon>
        <taxon>Bacillati</taxon>
        <taxon>Bacillota</taxon>
        <taxon>Bacilli</taxon>
        <taxon>Bacillales</taxon>
        <taxon>Bacillaceae</taxon>
        <taxon>Paenalkalicoccus</taxon>
    </lineage>
</organism>
<feature type="domain" description="SLH" evidence="3">
    <location>
        <begin position="86"/>
        <end position="141"/>
    </location>
</feature>
<dbReference type="InterPro" id="IPR051465">
    <property type="entry name" value="Cell_Envelope_Struct_Comp"/>
</dbReference>
<evidence type="ECO:0000259" key="3">
    <source>
        <dbReference type="PROSITE" id="PS51272"/>
    </source>
</evidence>
<feature type="domain" description="SLH" evidence="3">
    <location>
        <begin position="142"/>
        <end position="199"/>
    </location>
</feature>
<dbReference type="EMBL" id="CP041372">
    <property type="protein sequence ID" value="QKS72391.1"/>
    <property type="molecule type" value="Genomic_DNA"/>
</dbReference>
<dbReference type="RefSeq" id="WP_176010370.1">
    <property type="nucleotide sequence ID" value="NZ_CP041372.2"/>
</dbReference>
<feature type="signal peptide" evidence="2">
    <location>
        <begin position="1"/>
        <end position="23"/>
    </location>
</feature>
<name>A0A859FH55_9BACI</name>
<feature type="domain" description="SLH" evidence="3">
    <location>
        <begin position="22"/>
        <end position="85"/>
    </location>
</feature>
<dbReference type="PROSITE" id="PS51272">
    <property type="entry name" value="SLH"/>
    <property type="match status" value="3"/>
</dbReference>
<sequence>MKKMATLVLASVLAFSTMVPASAASFPDVPEANFAYNEINYLVSLGAISGMPDGTYAPSMPVTRAEASKVISEALQLEADASYQLNVGDLPTTHWGYTSMKNLSYNQILFGDTRGMRPNDPISRAELAAMLNRAFDFAPPTKFWEFADLNASHWAYHDINQMLANGLTTESGTFRPAANVTRAEFAVFTARALDDQFKK</sequence>
<evidence type="ECO:0000313" key="5">
    <source>
        <dbReference type="Proteomes" id="UP000318138"/>
    </source>
</evidence>
<dbReference type="PANTHER" id="PTHR43308">
    <property type="entry name" value="OUTER MEMBRANE PROTEIN ALPHA-RELATED"/>
    <property type="match status" value="1"/>
</dbReference>
<proteinExistence type="predicted"/>
<evidence type="ECO:0000313" key="4">
    <source>
        <dbReference type="EMBL" id="QKS72391.1"/>
    </source>
</evidence>
<dbReference type="Pfam" id="PF00395">
    <property type="entry name" value="SLH"/>
    <property type="match status" value="3"/>
</dbReference>
<reference evidence="5" key="1">
    <citation type="submission" date="2019-07" db="EMBL/GenBank/DDBJ databases">
        <title>Bacillus alkalisoli sp. nov. isolated from saline soil.</title>
        <authorList>
            <person name="Sun J.-Q."/>
            <person name="Xu L."/>
        </authorList>
    </citation>
    <scope>NUCLEOTIDE SEQUENCE [LARGE SCALE GENOMIC DNA]</scope>
    <source>
        <strain evidence="5">M4U3P1</strain>
    </source>
</reference>
<keyword evidence="1 2" id="KW-0732">Signal</keyword>
<accession>A0A859FH55</accession>
<dbReference type="PANTHER" id="PTHR43308:SF5">
    <property type="entry name" value="S-LAYER PROTEIN _ PEPTIDOGLYCAN ENDO-BETA-N-ACETYLGLUCOSAMINIDASE"/>
    <property type="match status" value="1"/>
</dbReference>
<dbReference type="InterPro" id="IPR001119">
    <property type="entry name" value="SLH_dom"/>
</dbReference>
<dbReference type="AlphaFoldDB" id="A0A859FH55"/>
<protein>
    <submittedName>
        <fullName evidence="4">S-layer homology domain-containing protein</fullName>
    </submittedName>
</protein>
<dbReference type="Proteomes" id="UP000318138">
    <property type="component" value="Chromosome"/>
</dbReference>
<gene>
    <name evidence="4" type="ORF">FLK61_37835</name>
</gene>
<evidence type="ECO:0000256" key="1">
    <source>
        <dbReference type="ARBA" id="ARBA00022729"/>
    </source>
</evidence>